<evidence type="ECO:0000313" key="7">
    <source>
        <dbReference type="Proteomes" id="UP000317691"/>
    </source>
</evidence>
<dbReference type="EMBL" id="VBOZ01000027">
    <property type="protein sequence ID" value="TMQ64090.1"/>
    <property type="molecule type" value="Genomic_DNA"/>
</dbReference>
<dbReference type="PANTHER" id="PTHR43553:SF24">
    <property type="entry name" value="ENERGY-COUPLING FACTOR TRANSPORTER ATP-BINDING PROTEIN ECFA1"/>
    <property type="match status" value="1"/>
</dbReference>
<proteinExistence type="inferred from homology"/>
<dbReference type="InterPro" id="IPR050095">
    <property type="entry name" value="ECF_ABC_transporter_ATP-bd"/>
</dbReference>
<dbReference type="PRINTS" id="PR01868">
    <property type="entry name" value="ABCEFAMILY"/>
</dbReference>
<dbReference type="Proteomes" id="UP000317691">
    <property type="component" value="Unassembled WGS sequence"/>
</dbReference>
<dbReference type="GO" id="GO:0042626">
    <property type="term" value="F:ATPase-coupled transmembrane transporter activity"/>
    <property type="evidence" value="ECO:0007669"/>
    <property type="project" value="TreeGrafter"/>
</dbReference>
<evidence type="ECO:0000256" key="3">
    <source>
        <dbReference type="ARBA" id="ARBA00022741"/>
    </source>
</evidence>
<evidence type="ECO:0000256" key="1">
    <source>
        <dbReference type="ARBA" id="ARBA00005417"/>
    </source>
</evidence>
<reference evidence="6 7" key="1">
    <citation type="journal article" date="2019" name="Nat. Microbiol.">
        <title>Mediterranean grassland soil C-N compound turnover is dependent on rainfall and depth, and is mediated by genomically divergent microorganisms.</title>
        <authorList>
            <person name="Diamond S."/>
            <person name="Andeer P.F."/>
            <person name="Li Z."/>
            <person name="Crits-Christoph A."/>
            <person name="Burstein D."/>
            <person name="Anantharaman K."/>
            <person name="Lane K.R."/>
            <person name="Thomas B.C."/>
            <person name="Pan C."/>
            <person name="Northen T.R."/>
            <person name="Banfield J.F."/>
        </authorList>
    </citation>
    <scope>NUCLEOTIDE SEQUENCE [LARGE SCALE GENOMIC DNA]</scope>
    <source>
        <strain evidence="6">WS_9</strain>
    </source>
</reference>
<keyword evidence="2" id="KW-0813">Transport</keyword>
<feature type="domain" description="ABC transporter" evidence="5">
    <location>
        <begin position="2"/>
        <end position="242"/>
    </location>
</feature>
<organism evidence="6 7">
    <name type="scientific">Eiseniibacteriota bacterium</name>
    <dbReference type="NCBI Taxonomy" id="2212470"/>
    <lineage>
        <taxon>Bacteria</taxon>
        <taxon>Candidatus Eiseniibacteriota</taxon>
    </lineage>
</organism>
<dbReference type="AlphaFoldDB" id="A0A538TKF0"/>
<evidence type="ECO:0000256" key="2">
    <source>
        <dbReference type="ARBA" id="ARBA00022448"/>
    </source>
</evidence>
<dbReference type="GO" id="GO:0005524">
    <property type="term" value="F:ATP binding"/>
    <property type="evidence" value="ECO:0007669"/>
    <property type="project" value="UniProtKB-KW"/>
</dbReference>
<dbReference type="InterPro" id="IPR013283">
    <property type="entry name" value="RLI1"/>
</dbReference>
<feature type="domain" description="ABC transporter" evidence="5">
    <location>
        <begin position="298"/>
        <end position="530"/>
    </location>
</feature>
<keyword evidence="3" id="KW-0547">Nucleotide-binding</keyword>
<comment type="caution">
    <text evidence="6">The sequence shown here is derived from an EMBL/GenBank/DDBJ whole genome shotgun (WGS) entry which is preliminary data.</text>
</comment>
<comment type="similarity">
    <text evidence="1">Belongs to the ABC transporter superfamily.</text>
</comment>
<accession>A0A538TKF0</accession>
<sequence length="579" mass="61442">MIRLDAVSATVPGASAHDAPRQILRDVTAEFRPGESHLILGPNGSGKTTLIRLLAGFHPPASGRVLLGGAPIERGRDAPSLWPRVAVLFEEPDPQFLTDSVEAEIAFGLESLALPPEEIRARTAEVVEAYGLAGFEARAPQALSAGEKARTLLAAVMAAKPQVLLLDQSLAHLDPGSRRELERRLVEDAQSGRFTLVRTHQDADAPYPCERLHLIAGTRLVDPTALSPQTVLDATDVPYPLAMRASALLALDRLWSGPLAIDLTSLTTGLATLRPREGAGVAPPPVPAQDFRARDAALELRDVAYAPRGHGGRSPLIAGVGLRVGMGEVVALVGVSGSGKSTLLKLAAGLLDPTSGSIHRPATGNGRERPTALALEYPERQLFGRTVEEDVTAILWVDGVPAEERRARGREAMELVGLRHEPFASRVPMTLSEGEKRRVALASLLAEPPRVLLLDEPTAGLDPEGRRALAGVVRGLNGRGHAILMASHDLDFASAVADRIVLLGREPGEPGRILGEGYPPAIWDDRALLGRAYLPAPDFVDMERALRGPAIPAFGPARDSESLLQALARALKGVVSCAS</sequence>
<name>A0A538TKF0_UNCEI</name>
<evidence type="ECO:0000259" key="5">
    <source>
        <dbReference type="PROSITE" id="PS50893"/>
    </source>
</evidence>
<dbReference type="PANTHER" id="PTHR43553">
    <property type="entry name" value="HEAVY METAL TRANSPORTER"/>
    <property type="match status" value="1"/>
</dbReference>
<dbReference type="GO" id="GO:0016887">
    <property type="term" value="F:ATP hydrolysis activity"/>
    <property type="evidence" value="ECO:0007669"/>
    <property type="project" value="InterPro"/>
</dbReference>
<evidence type="ECO:0000313" key="6">
    <source>
        <dbReference type="EMBL" id="TMQ64090.1"/>
    </source>
</evidence>
<dbReference type="Gene3D" id="3.40.50.300">
    <property type="entry name" value="P-loop containing nucleotide triphosphate hydrolases"/>
    <property type="match status" value="2"/>
</dbReference>
<dbReference type="SUPFAM" id="SSF52540">
    <property type="entry name" value="P-loop containing nucleoside triphosphate hydrolases"/>
    <property type="match status" value="2"/>
</dbReference>
<protein>
    <submittedName>
        <fullName evidence="6">ATP-binding cassette domain-containing protein</fullName>
    </submittedName>
</protein>
<evidence type="ECO:0000256" key="4">
    <source>
        <dbReference type="ARBA" id="ARBA00022840"/>
    </source>
</evidence>
<keyword evidence="4 6" id="KW-0067">ATP-binding</keyword>
<dbReference type="GO" id="GO:0043190">
    <property type="term" value="C:ATP-binding cassette (ABC) transporter complex"/>
    <property type="evidence" value="ECO:0007669"/>
    <property type="project" value="TreeGrafter"/>
</dbReference>
<dbReference type="InterPro" id="IPR003593">
    <property type="entry name" value="AAA+_ATPase"/>
</dbReference>
<dbReference type="PROSITE" id="PS50893">
    <property type="entry name" value="ABC_TRANSPORTER_2"/>
    <property type="match status" value="2"/>
</dbReference>
<dbReference type="SMART" id="SM00382">
    <property type="entry name" value="AAA"/>
    <property type="match status" value="2"/>
</dbReference>
<dbReference type="InterPro" id="IPR027417">
    <property type="entry name" value="P-loop_NTPase"/>
</dbReference>
<dbReference type="InterPro" id="IPR015856">
    <property type="entry name" value="ABC_transpr_CbiO/EcfA_su"/>
</dbReference>
<dbReference type="InterPro" id="IPR003439">
    <property type="entry name" value="ABC_transporter-like_ATP-bd"/>
</dbReference>
<gene>
    <name evidence="6" type="ORF">E6K79_08335</name>
</gene>
<dbReference type="Pfam" id="PF00005">
    <property type="entry name" value="ABC_tran"/>
    <property type="match status" value="2"/>
</dbReference>
<dbReference type="CDD" id="cd03225">
    <property type="entry name" value="ABC_cobalt_CbiO_domain1"/>
    <property type="match status" value="2"/>
</dbReference>